<proteinExistence type="predicted"/>
<comment type="caution">
    <text evidence="1">The sequence shown here is derived from an EMBL/GenBank/DDBJ whole genome shotgun (WGS) entry which is preliminary data.</text>
</comment>
<protein>
    <submittedName>
        <fullName evidence="1">Uncharacterized protein</fullName>
    </submittedName>
</protein>
<accession>A0ABT9WBL1</accession>
<dbReference type="Proteomes" id="UP001233836">
    <property type="component" value="Unassembled WGS sequence"/>
</dbReference>
<sequence length="52" mass="6181">MWLVRAAKLNLGYFEYETAAEQYIDTIPDELKEFQQRTVLSGLNYPFYIVEC</sequence>
<organism evidence="1 2">
    <name type="scientific">Paenibacillus tundrae</name>
    <dbReference type="NCBI Taxonomy" id="528187"/>
    <lineage>
        <taxon>Bacteria</taxon>
        <taxon>Bacillati</taxon>
        <taxon>Bacillota</taxon>
        <taxon>Bacilli</taxon>
        <taxon>Bacillales</taxon>
        <taxon>Paenibacillaceae</taxon>
        <taxon>Paenibacillus</taxon>
    </lineage>
</organism>
<evidence type="ECO:0000313" key="2">
    <source>
        <dbReference type="Proteomes" id="UP001233836"/>
    </source>
</evidence>
<dbReference type="EMBL" id="JAUSTI010000005">
    <property type="protein sequence ID" value="MDQ0170643.1"/>
    <property type="molecule type" value="Genomic_DNA"/>
</dbReference>
<gene>
    <name evidence="1" type="ORF">J2T19_002091</name>
</gene>
<keyword evidence="2" id="KW-1185">Reference proteome</keyword>
<reference evidence="1 2" key="1">
    <citation type="submission" date="2023-07" db="EMBL/GenBank/DDBJ databases">
        <title>Sorghum-associated microbial communities from plants grown in Nebraska, USA.</title>
        <authorList>
            <person name="Schachtman D."/>
        </authorList>
    </citation>
    <scope>NUCLEOTIDE SEQUENCE [LARGE SCALE GENOMIC DNA]</scope>
    <source>
        <strain evidence="1 2">DS1314</strain>
    </source>
</reference>
<name>A0ABT9WBL1_9BACL</name>
<evidence type="ECO:0000313" key="1">
    <source>
        <dbReference type="EMBL" id="MDQ0170643.1"/>
    </source>
</evidence>